<dbReference type="PANTHER" id="PTHR19303">
    <property type="entry name" value="TRANSPOSON"/>
    <property type="match status" value="1"/>
</dbReference>
<dbReference type="InterPro" id="IPR050863">
    <property type="entry name" value="CenT-Element_Derived"/>
</dbReference>
<dbReference type="InterPro" id="IPR013083">
    <property type="entry name" value="Znf_RING/FYVE/PHD"/>
</dbReference>
<accession>A0A5N4B3Z6</accession>
<keyword evidence="7" id="KW-1185">Reference proteome</keyword>
<dbReference type="CDD" id="cd15517">
    <property type="entry name" value="PHD_TCF19_like"/>
    <property type="match status" value="1"/>
</dbReference>
<keyword evidence="1" id="KW-0479">Metal-binding</keyword>
<dbReference type="Proteomes" id="UP000327044">
    <property type="component" value="Unassembled WGS sequence"/>
</dbReference>
<feature type="region of interest" description="Disordered" evidence="4">
    <location>
        <begin position="377"/>
        <end position="396"/>
    </location>
</feature>
<reference evidence="6 7" key="1">
    <citation type="journal article" date="2018" name="Elife">
        <title>Firefly genomes illuminate parallel origins of bioluminescence in beetles.</title>
        <authorList>
            <person name="Fallon T.R."/>
            <person name="Lower S.E."/>
            <person name="Chang C.H."/>
            <person name="Bessho-Uehara M."/>
            <person name="Martin G.J."/>
            <person name="Bewick A.J."/>
            <person name="Behringer M."/>
            <person name="Debat H.J."/>
            <person name="Wong I."/>
            <person name="Day J.C."/>
            <person name="Suvorov A."/>
            <person name="Silva C.J."/>
            <person name="Stanger-Hall K.F."/>
            <person name="Hall D.W."/>
            <person name="Schmitz R.J."/>
            <person name="Nelson D.R."/>
            <person name="Lewis S.M."/>
            <person name="Shigenobu S."/>
            <person name="Bybee S.M."/>
            <person name="Larracuente A.M."/>
            <person name="Oba Y."/>
            <person name="Weng J.K."/>
        </authorList>
    </citation>
    <scope>NUCLEOTIDE SEQUENCE [LARGE SCALE GENOMIC DNA]</scope>
    <source>
        <strain evidence="6">1611_PpyrPB1</strain>
        <tissue evidence="6">Whole body</tissue>
    </source>
</reference>
<evidence type="ECO:0000256" key="2">
    <source>
        <dbReference type="ARBA" id="ARBA00022771"/>
    </source>
</evidence>
<proteinExistence type="predicted"/>
<comment type="caution">
    <text evidence="6">The sequence shown here is derived from an EMBL/GenBank/DDBJ whole genome shotgun (WGS) entry which is preliminary data.</text>
</comment>
<dbReference type="EMBL" id="VVIM01000001">
    <property type="protein sequence ID" value="KAB0804337.1"/>
    <property type="molecule type" value="Genomic_DNA"/>
</dbReference>
<gene>
    <name evidence="6" type="ORF">PPYR_01307</name>
</gene>
<keyword evidence="3" id="KW-0862">Zinc</keyword>
<dbReference type="InParanoid" id="A0A5N4B3Z6"/>
<dbReference type="Gene3D" id="3.30.40.10">
    <property type="entry name" value="Zinc/RING finger domain, C3HC4 (zinc finger)"/>
    <property type="match status" value="1"/>
</dbReference>
<dbReference type="AlphaFoldDB" id="A0A5N4B3Z6"/>
<feature type="domain" description="DDE-1" evidence="5">
    <location>
        <begin position="185"/>
        <end position="267"/>
    </location>
</feature>
<dbReference type="InterPro" id="IPR011011">
    <property type="entry name" value="Znf_FYVE_PHD"/>
</dbReference>
<dbReference type="PANTHER" id="PTHR19303:SF74">
    <property type="entry name" value="POGO TRANSPOSABLE ELEMENT WITH KRAB DOMAIN"/>
    <property type="match status" value="1"/>
</dbReference>
<dbReference type="GO" id="GO:0003677">
    <property type="term" value="F:DNA binding"/>
    <property type="evidence" value="ECO:0007669"/>
    <property type="project" value="TreeGrafter"/>
</dbReference>
<name>A0A5N4B3Z6_PHOPY</name>
<dbReference type="Pfam" id="PF03184">
    <property type="entry name" value="DDE_1"/>
    <property type="match status" value="1"/>
</dbReference>
<dbReference type="InterPro" id="IPR019786">
    <property type="entry name" value="Zinc_finger_PHD-type_CS"/>
</dbReference>
<dbReference type="SUPFAM" id="SSF57903">
    <property type="entry name" value="FYVE/PHD zinc finger"/>
    <property type="match status" value="1"/>
</dbReference>
<evidence type="ECO:0000256" key="3">
    <source>
        <dbReference type="ARBA" id="ARBA00022833"/>
    </source>
</evidence>
<feature type="region of interest" description="Disordered" evidence="4">
    <location>
        <begin position="527"/>
        <end position="548"/>
    </location>
</feature>
<evidence type="ECO:0000256" key="4">
    <source>
        <dbReference type="SAM" id="MobiDB-lite"/>
    </source>
</evidence>
<evidence type="ECO:0000256" key="1">
    <source>
        <dbReference type="ARBA" id="ARBA00022723"/>
    </source>
</evidence>
<evidence type="ECO:0000313" key="7">
    <source>
        <dbReference type="Proteomes" id="UP000327044"/>
    </source>
</evidence>
<evidence type="ECO:0000313" key="6">
    <source>
        <dbReference type="EMBL" id="KAB0804337.1"/>
    </source>
</evidence>
<dbReference type="GO" id="GO:0008270">
    <property type="term" value="F:zinc ion binding"/>
    <property type="evidence" value="ECO:0007669"/>
    <property type="project" value="UniProtKB-KW"/>
</dbReference>
<organism evidence="6 7">
    <name type="scientific">Photinus pyralis</name>
    <name type="common">Common eastern firefly</name>
    <name type="synonym">Lampyris pyralis</name>
    <dbReference type="NCBI Taxonomy" id="7054"/>
    <lineage>
        <taxon>Eukaryota</taxon>
        <taxon>Metazoa</taxon>
        <taxon>Ecdysozoa</taxon>
        <taxon>Arthropoda</taxon>
        <taxon>Hexapoda</taxon>
        <taxon>Insecta</taxon>
        <taxon>Pterygota</taxon>
        <taxon>Neoptera</taxon>
        <taxon>Endopterygota</taxon>
        <taxon>Coleoptera</taxon>
        <taxon>Polyphaga</taxon>
        <taxon>Elateriformia</taxon>
        <taxon>Elateroidea</taxon>
        <taxon>Lampyridae</taxon>
        <taxon>Lampyrinae</taxon>
        <taxon>Photinus</taxon>
    </lineage>
</organism>
<protein>
    <recommendedName>
        <fullName evidence="5">DDE-1 domain-containing protein</fullName>
    </recommendedName>
</protein>
<dbReference type="PROSITE" id="PS01359">
    <property type="entry name" value="ZF_PHD_1"/>
    <property type="match status" value="1"/>
</dbReference>
<sequence length="598" mass="67849">MTNYYVRKSERRLAFTEDLMQTIRTEIENGKSKRQLSRELNIPESTIRKRLKLGTVLCGLTRKDLKHIAFEYAIMNNLPHPFNMDKKVAGDKWVRHFCKRQKMALRQPEKCSMGRIMGFNKPQIERFFLNLKQLYVKYNFPPKRVYNMDETGLSTVPNKLPRVMCEKGKRAVSKVASAERGQLITAVCCFNASGEYVPPALIFPRKRMKEDLFKDAPTGTLRMISDSGFINSDLFLVWIQHFKSSVKPSPEEPVLLLLDNHVSHRTLALQPLDKGFFGPLKSAYSEVCDNYLVTHPGKVITQSEVAGLFRKAYYKVSNIEKATNSFSTTGISPYNPNVFGEEDFAPSAVSDKPYLSSIALAKEGDDPSLKHSILVNSEELSNEEKTEHSAQSRVDSISKSDNPIVDTVPVIIEFPDQTNVSRFELLKSPITIDMSEVQLENVPISSIILEGENQKSNEIVTPYQIRPLPKMETSNVRRRNAQKSEILTSTPFKNSITITPPAPPSKANSVKRRLQCEVANVSKIVPSTSKSSKKSKEKESVRMSQTETPEEDVFCPGCDEKFVEPPDEDWIQCLKCAHWWHEACTYYSGGQYLCDFCN</sequence>
<evidence type="ECO:0000259" key="5">
    <source>
        <dbReference type="Pfam" id="PF03184"/>
    </source>
</evidence>
<dbReference type="InterPro" id="IPR004875">
    <property type="entry name" value="DDE_SF_endonuclease_dom"/>
</dbReference>
<dbReference type="GO" id="GO:0005634">
    <property type="term" value="C:nucleus"/>
    <property type="evidence" value="ECO:0007669"/>
    <property type="project" value="TreeGrafter"/>
</dbReference>
<keyword evidence="2" id="KW-0863">Zinc-finger</keyword>